<dbReference type="EMBL" id="AM235768">
    <property type="protein sequence ID" value="CAM96153.1"/>
    <property type="molecule type" value="Genomic_DNA"/>
</dbReference>
<accession>A4V7N0</accession>
<proteinExistence type="predicted"/>
<evidence type="ECO:0000313" key="3">
    <source>
        <dbReference type="Proteomes" id="UP000002332"/>
    </source>
</evidence>
<evidence type="ECO:0000256" key="1">
    <source>
        <dbReference type="SAM" id="MobiDB-lite"/>
    </source>
</evidence>
<evidence type="ECO:0000313" key="2">
    <source>
        <dbReference type="EMBL" id="CAM96153.1"/>
    </source>
</evidence>
<sequence>MEAQAPGSDAHSNARPQIAERSKASHQTGPLGTPIGLAAKNPRPGLLNNGTAYCSASPRISCPCFGLRRNRFIGMMIFGWRQQPISIIDGLQLSISEVRSGLIASATSGQSTAGHTFHRPGEQPCSVNSLHR</sequence>
<feature type="region of interest" description="Disordered" evidence="1">
    <location>
        <begin position="109"/>
        <end position="132"/>
    </location>
</feature>
<name>A4V7N0_PSEFS</name>
<organism evidence="2 3">
    <name type="scientific">Pseudomonas fluorescens (strain SBW25)</name>
    <dbReference type="NCBI Taxonomy" id="216595"/>
    <lineage>
        <taxon>Bacteria</taxon>
        <taxon>Pseudomonadati</taxon>
        <taxon>Pseudomonadota</taxon>
        <taxon>Gammaproteobacteria</taxon>
        <taxon>Pseudomonadales</taxon>
        <taxon>Pseudomonadaceae</taxon>
        <taxon>Pseudomonas</taxon>
    </lineage>
</organism>
<dbReference type="Proteomes" id="UP000002332">
    <property type="component" value="Plasmid pQBR103"/>
</dbReference>
<reference evidence="2 3" key="1">
    <citation type="journal article" date="2007" name="ISME J.">
        <title>Sequence-based analysis of pQBR103; a representative of a unique, transfer-proficient mega plasmid resident in the microbial community of sugar beet.</title>
        <authorList>
            <person name="Tett A."/>
            <person name="Spiers A.J."/>
            <person name="Crossman L.C."/>
            <person name="Ager D."/>
            <person name="Ciric L."/>
            <person name="Dow J.M."/>
            <person name="Fry J.C."/>
            <person name="Harris D."/>
            <person name="Lilley A."/>
            <person name="Oliver A."/>
            <person name="Parkhill J."/>
            <person name="Quail M.A."/>
            <person name="Rainey P.B."/>
            <person name="Saunders N.J."/>
            <person name="Seeger K."/>
            <person name="Snyder L.A.S."/>
            <person name="Squares R."/>
            <person name="Thomas C.M."/>
            <person name="Turner S.L."/>
            <person name="Zhang X.-X."/>
            <person name="Field D."/>
            <person name="Bailey M.J."/>
        </authorList>
    </citation>
    <scope>NUCLEOTIDE SEQUENCE [LARGE SCALE GENOMIC DNA]</scope>
    <source>
        <strain evidence="2 3">SBW25</strain>
    </source>
</reference>
<protein>
    <submittedName>
        <fullName evidence="2">Uncharacterized protein</fullName>
    </submittedName>
</protein>
<keyword evidence="2" id="KW-0614">Plasmid</keyword>
<dbReference type="AlphaFoldDB" id="A4V7N0"/>
<feature type="region of interest" description="Disordered" evidence="1">
    <location>
        <begin position="1"/>
        <end position="42"/>
    </location>
</feature>
<geneLocation type="plasmid" evidence="2 3">
    <name>pQBR103</name>
</geneLocation>
<gene>
    <name evidence="2" type="ordered locus">pQBR0121</name>
</gene>